<dbReference type="VEuPathDB" id="FungiDB:MELLADRAFT_90264"/>
<keyword evidence="2" id="KW-1185">Reference proteome</keyword>
<dbReference type="EMBL" id="GL883125">
    <property type="protein sequence ID" value="EGG03254.1"/>
    <property type="molecule type" value="Genomic_DNA"/>
</dbReference>
<name>F4RWB2_MELLP</name>
<organism evidence="2">
    <name type="scientific">Melampsora larici-populina (strain 98AG31 / pathotype 3-4-7)</name>
    <name type="common">Poplar leaf rust fungus</name>
    <dbReference type="NCBI Taxonomy" id="747676"/>
    <lineage>
        <taxon>Eukaryota</taxon>
        <taxon>Fungi</taxon>
        <taxon>Dikarya</taxon>
        <taxon>Basidiomycota</taxon>
        <taxon>Pucciniomycotina</taxon>
        <taxon>Pucciniomycetes</taxon>
        <taxon>Pucciniales</taxon>
        <taxon>Melampsoraceae</taxon>
        <taxon>Melampsora</taxon>
    </lineage>
</organism>
<dbReference type="HOGENOM" id="CLU_2373224_0_0_1"/>
<reference evidence="2" key="1">
    <citation type="journal article" date="2011" name="Proc. Natl. Acad. Sci. U.S.A.">
        <title>Obligate biotrophy features unraveled by the genomic analysis of rust fungi.</title>
        <authorList>
            <person name="Duplessis S."/>
            <person name="Cuomo C.A."/>
            <person name="Lin Y.-C."/>
            <person name="Aerts A."/>
            <person name="Tisserant E."/>
            <person name="Veneault-Fourrey C."/>
            <person name="Joly D.L."/>
            <person name="Hacquard S."/>
            <person name="Amselem J."/>
            <person name="Cantarel B.L."/>
            <person name="Chiu R."/>
            <person name="Coutinho P.M."/>
            <person name="Feau N."/>
            <person name="Field M."/>
            <person name="Frey P."/>
            <person name="Gelhaye E."/>
            <person name="Goldberg J."/>
            <person name="Grabherr M.G."/>
            <person name="Kodira C.D."/>
            <person name="Kohler A."/>
            <person name="Kuees U."/>
            <person name="Lindquist E.A."/>
            <person name="Lucas S.M."/>
            <person name="Mago R."/>
            <person name="Mauceli E."/>
            <person name="Morin E."/>
            <person name="Murat C."/>
            <person name="Pangilinan J.L."/>
            <person name="Park R."/>
            <person name="Pearson M."/>
            <person name="Quesneville H."/>
            <person name="Rouhier N."/>
            <person name="Sakthikumar S."/>
            <person name="Salamov A.A."/>
            <person name="Schmutz J."/>
            <person name="Selles B."/>
            <person name="Shapiro H."/>
            <person name="Tanguay P."/>
            <person name="Tuskan G.A."/>
            <person name="Henrissat B."/>
            <person name="Van de Peer Y."/>
            <person name="Rouze P."/>
            <person name="Ellis J.G."/>
            <person name="Dodds P.N."/>
            <person name="Schein J.E."/>
            <person name="Zhong S."/>
            <person name="Hamelin R.C."/>
            <person name="Grigoriev I.V."/>
            <person name="Szabo L.J."/>
            <person name="Martin F."/>
        </authorList>
    </citation>
    <scope>NUCLEOTIDE SEQUENCE [LARGE SCALE GENOMIC DNA]</scope>
    <source>
        <strain evidence="2">98AG31 / pathotype 3-4-7</strain>
    </source>
</reference>
<proteinExistence type="predicted"/>
<gene>
    <name evidence="1" type="ORF">MELLADRAFT_90264</name>
</gene>
<dbReference type="Proteomes" id="UP000001072">
    <property type="component" value="Unassembled WGS sequence"/>
</dbReference>
<evidence type="ECO:0000313" key="1">
    <source>
        <dbReference type="EMBL" id="EGG03254.1"/>
    </source>
</evidence>
<sequence>MTGTPLGSQRLVEPERAGDHPIVAYFLVFRHLCCQADGQAIDIEHSDQLWREKLDRTRDQRRACVSKFASLSLYNDTVFTVHDSRTCCFDNLVKR</sequence>
<dbReference type="InParanoid" id="F4RWB2"/>
<dbReference type="RefSeq" id="XP_007413389.1">
    <property type="nucleotide sequence ID" value="XM_007413327.1"/>
</dbReference>
<protein>
    <submittedName>
        <fullName evidence="1">Uncharacterized protein</fullName>
    </submittedName>
</protein>
<evidence type="ECO:0000313" key="2">
    <source>
        <dbReference type="Proteomes" id="UP000001072"/>
    </source>
</evidence>
<accession>F4RWB2</accession>
<dbReference type="KEGG" id="mlr:MELLADRAFT_90264"/>
<dbReference type="GeneID" id="18935511"/>
<dbReference type="AlphaFoldDB" id="F4RWB2"/>